<dbReference type="RefSeq" id="WP_257914207.1">
    <property type="nucleotide sequence ID" value="NZ_JANPWE010000019.1"/>
</dbReference>
<evidence type="ECO:0000313" key="2">
    <source>
        <dbReference type="EMBL" id="MCR6547068.1"/>
    </source>
</evidence>
<name>A0ABT1Y870_9FIRM</name>
<dbReference type="EMBL" id="JANPWE010000019">
    <property type="protein sequence ID" value="MCR6547068.1"/>
    <property type="molecule type" value="Genomic_DNA"/>
</dbReference>
<evidence type="ECO:0000313" key="3">
    <source>
        <dbReference type="Proteomes" id="UP001524944"/>
    </source>
</evidence>
<dbReference type="SUPFAM" id="SSF55729">
    <property type="entry name" value="Acyl-CoA N-acyltransferases (Nat)"/>
    <property type="match status" value="1"/>
</dbReference>
<proteinExistence type="predicted"/>
<dbReference type="PROSITE" id="PS51186">
    <property type="entry name" value="GNAT"/>
    <property type="match status" value="1"/>
</dbReference>
<accession>A0ABT1Y870</accession>
<sequence length="137" mass="15494">MTATDIRLLKQDEYLLLMEIVPDDEIMRGMFLSIAKSIKDGFDGISYTYAAFADDLIIGFVYGYVLPNKALLPQYLYVDPQYRKQGIGRQLLATLESKSGCTTSMAYFEKSLSNYYARQGYIIGDAVVALKELKDDK</sequence>
<reference evidence="2 3" key="1">
    <citation type="submission" date="2022-08" db="EMBL/GenBank/DDBJ databases">
        <title>Proteogenomics of the novel Dehalobacterium formicoaceticum strain EZ94 highlights a key role of methyltransferases during anaerobic dichloromethane degradation.</title>
        <authorList>
            <person name="Wasmund K."/>
        </authorList>
    </citation>
    <scope>NUCLEOTIDE SEQUENCE [LARGE SCALE GENOMIC DNA]</scope>
    <source>
        <strain evidence="2 3">EZ94</strain>
    </source>
</reference>
<organism evidence="2 3">
    <name type="scientific">Dehalobacterium formicoaceticum</name>
    <dbReference type="NCBI Taxonomy" id="51515"/>
    <lineage>
        <taxon>Bacteria</taxon>
        <taxon>Bacillati</taxon>
        <taxon>Bacillota</taxon>
        <taxon>Clostridia</taxon>
        <taxon>Eubacteriales</taxon>
        <taxon>Peptococcaceae</taxon>
        <taxon>Dehalobacterium</taxon>
    </lineage>
</organism>
<feature type="domain" description="N-acetyltransferase" evidence="1">
    <location>
        <begin position="4"/>
        <end position="137"/>
    </location>
</feature>
<dbReference type="Proteomes" id="UP001524944">
    <property type="component" value="Unassembled WGS sequence"/>
</dbReference>
<evidence type="ECO:0000259" key="1">
    <source>
        <dbReference type="PROSITE" id="PS51186"/>
    </source>
</evidence>
<protein>
    <submittedName>
        <fullName evidence="2">GNAT family N-acetyltransferase</fullName>
    </submittedName>
</protein>
<dbReference type="CDD" id="cd04301">
    <property type="entry name" value="NAT_SF"/>
    <property type="match status" value="1"/>
</dbReference>
<dbReference type="Gene3D" id="3.40.630.30">
    <property type="match status" value="1"/>
</dbReference>
<gene>
    <name evidence="2" type="ORF">NVS47_16395</name>
</gene>
<dbReference type="Pfam" id="PF13508">
    <property type="entry name" value="Acetyltransf_7"/>
    <property type="match status" value="1"/>
</dbReference>
<dbReference type="InterPro" id="IPR016181">
    <property type="entry name" value="Acyl_CoA_acyltransferase"/>
</dbReference>
<keyword evidence="3" id="KW-1185">Reference proteome</keyword>
<comment type="caution">
    <text evidence="2">The sequence shown here is derived from an EMBL/GenBank/DDBJ whole genome shotgun (WGS) entry which is preliminary data.</text>
</comment>
<dbReference type="InterPro" id="IPR000182">
    <property type="entry name" value="GNAT_dom"/>
</dbReference>